<sequence>MLLGTMHEDGLQLTAKSRATDFSIAAIMARSDQEKQLTKGAVNVIKQQALIDRLSLHQPTSGPGVRGRGAGGRSGSEEKSLSSGGEDEDEENLEVDVEECSDSESGAPGPRGSGRAGAGAQRKSRDSDDADADADADADVDAEAEAEGTDEEKDAPTKVKMKTRCNCQELLVAECHLESKELWDKFHDLGTEMIITKTGRRMFPTVRVSFEGLRPDQRYAILMDIVPVDNKRYRYAYHRSSWLVAGKADPPAPPRLYQHPDSPFTGEQLRRQVITFEKVKLTNNEMDKNGQIVLNSMHRYQPRIHLVKWRDHGGPIVDLEAEQFRTYIFPECVFTAVTAYQNQLITKLKIDSNPFAKGFRDSSRLTDFDRDPIDLMLMEQHFLRSPLRLYTEMDTENNNGNIFGGAGLMEKARAHLQLWGRAAPPCSPADLHAMLLPSGPGGVPTRIPLPAHLWASSPPSPWTPTSNAATSPHSGLPPGLLGPPLPPSNQLTPPPPTTPSSSSGSPSPSSDLRLPRPMFLAQHRYSPYQIMPKRSPEQVIAAGTRN</sequence>
<dbReference type="InterPro" id="IPR008967">
    <property type="entry name" value="p53-like_TF_DNA-bd_sf"/>
</dbReference>
<dbReference type="InterPro" id="IPR001699">
    <property type="entry name" value="TF_T-box"/>
</dbReference>
<dbReference type="OrthoDB" id="7442607at2759"/>
<feature type="compositionally biased region" description="Low complexity" evidence="7">
    <location>
        <begin position="499"/>
        <end position="517"/>
    </location>
</feature>
<dbReference type="PRINTS" id="PR00937">
    <property type="entry name" value="TBOX"/>
</dbReference>
<evidence type="ECO:0000259" key="8">
    <source>
        <dbReference type="PROSITE" id="PS50252"/>
    </source>
</evidence>
<evidence type="ECO:0000313" key="9">
    <source>
        <dbReference type="EMBL" id="CAH0775290.1"/>
    </source>
</evidence>
<feature type="compositionally biased region" description="Acidic residues" evidence="7">
    <location>
        <begin position="85"/>
        <end position="102"/>
    </location>
</feature>
<dbReference type="GO" id="GO:0005634">
    <property type="term" value="C:nucleus"/>
    <property type="evidence" value="ECO:0007669"/>
    <property type="project" value="UniProtKB-SubCell"/>
</dbReference>
<dbReference type="PANTHER" id="PTHR11267">
    <property type="entry name" value="T-BOX PROTEIN-RELATED"/>
    <property type="match status" value="1"/>
</dbReference>
<evidence type="ECO:0000256" key="7">
    <source>
        <dbReference type="SAM" id="MobiDB-lite"/>
    </source>
</evidence>
<name>A0A9P0G5T8_BEMTA</name>
<dbReference type="InterPro" id="IPR036960">
    <property type="entry name" value="T-box_sf"/>
</dbReference>
<evidence type="ECO:0000256" key="3">
    <source>
        <dbReference type="ARBA" id="ARBA00023125"/>
    </source>
</evidence>
<feature type="compositionally biased region" description="Gly residues" evidence="7">
    <location>
        <begin position="64"/>
        <end position="74"/>
    </location>
</feature>
<evidence type="ECO:0000256" key="5">
    <source>
        <dbReference type="ARBA" id="ARBA00023242"/>
    </source>
</evidence>
<keyword evidence="5 6" id="KW-0539">Nucleus</keyword>
<reference evidence="9" key="1">
    <citation type="submission" date="2021-12" db="EMBL/GenBank/DDBJ databases">
        <authorList>
            <person name="King R."/>
        </authorList>
    </citation>
    <scope>NUCLEOTIDE SEQUENCE</scope>
</reference>
<gene>
    <name evidence="9" type="ORF">BEMITA_LOCUS11525</name>
</gene>
<dbReference type="InterPro" id="IPR018186">
    <property type="entry name" value="TF_T-box_CS"/>
</dbReference>
<dbReference type="GO" id="GO:0000978">
    <property type="term" value="F:RNA polymerase II cis-regulatory region sequence-specific DNA binding"/>
    <property type="evidence" value="ECO:0007669"/>
    <property type="project" value="InterPro"/>
</dbReference>
<feature type="region of interest" description="Disordered" evidence="7">
    <location>
        <begin position="458"/>
        <end position="546"/>
    </location>
</feature>
<dbReference type="Pfam" id="PF00907">
    <property type="entry name" value="T-box"/>
    <property type="match status" value="1"/>
</dbReference>
<dbReference type="PANTHER" id="PTHR11267:SF190">
    <property type="entry name" value="T-BOX TRANSCRIPTION FACTOR TBX20"/>
    <property type="match status" value="1"/>
</dbReference>
<proteinExistence type="predicted"/>
<keyword evidence="10" id="KW-1185">Reference proteome</keyword>
<accession>A0A9P0G5T8</accession>
<feature type="domain" description="T-box" evidence="8">
    <location>
        <begin position="177"/>
        <end position="361"/>
    </location>
</feature>
<evidence type="ECO:0000256" key="4">
    <source>
        <dbReference type="ARBA" id="ARBA00023163"/>
    </source>
</evidence>
<organism evidence="9 10">
    <name type="scientific">Bemisia tabaci</name>
    <name type="common">Sweetpotato whitefly</name>
    <name type="synonym">Aleurodes tabaci</name>
    <dbReference type="NCBI Taxonomy" id="7038"/>
    <lineage>
        <taxon>Eukaryota</taxon>
        <taxon>Metazoa</taxon>
        <taxon>Ecdysozoa</taxon>
        <taxon>Arthropoda</taxon>
        <taxon>Hexapoda</taxon>
        <taxon>Insecta</taxon>
        <taxon>Pterygota</taxon>
        <taxon>Neoptera</taxon>
        <taxon>Paraneoptera</taxon>
        <taxon>Hemiptera</taxon>
        <taxon>Sternorrhyncha</taxon>
        <taxon>Aleyrodoidea</taxon>
        <taxon>Aleyrodidae</taxon>
        <taxon>Aleyrodinae</taxon>
        <taxon>Bemisia</taxon>
    </lineage>
</organism>
<evidence type="ECO:0000256" key="1">
    <source>
        <dbReference type="ARBA" id="ARBA00004123"/>
    </source>
</evidence>
<dbReference type="FunFam" id="2.60.40.820:FF:000008">
    <property type="entry name" value="T-box transcription factor TBX20"/>
    <property type="match status" value="1"/>
</dbReference>
<dbReference type="InterPro" id="IPR046360">
    <property type="entry name" value="T-box_DNA-bd"/>
</dbReference>
<dbReference type="AlphaFoldDB" id="A0A9P0G5T8"/>
<dbReference type="GO" id="GO:0001708">
    <property type="term" value="P:cell fate specification"/>
    <property type="evidence" value="ECO:0007669"/>
    <property type="project" value="TreeGrafter"/>
</dbReference>
<protein>
    <recommendedName>
        <fullName evidence="8">T-box domain-containing protein</fullName>
    </recommendedName>
</protein>
<dbReference type="SMART" id="SM00425">
    <property type="entry name" value="TBOX"/>
    <property type="match status" value="1"/>
</dbReference>
<dbReference type="KEGG" id="btab:109029690"/>
<dbReference type="GO" id="GO:0007507">
    <property type="term" value="P:heart development"/>
    <property type="evidence" value="ECO:0007669"/>
    <property type="project" value="TreeGrafter"/>
</dbReference>
<feature type="compositionally biased region" description="Acidic residues" evidence="7">
    <location>
        <begin position="128"/>
        <end position="153"/>
    </location>
</feature>
<dbReference type="Gene3D" id="2.60.40.820">
    <property type="entry name" value="Transcription factor, T-box"/>
    <property type="match status" value="1"/>
</dbReference>
<keyword evidence="3 6" id="KW-0238">DNA-binding</keyword>
<evidence type="ECO:0000256" key="2">
    <source>
        <dbReference type="ARBA" id="ARBA00023015"/>
    </source>
</evidence>
<feature type="region of interest" description="Disordered" evidence="7">
    <location>
        <begin position="55"/>
        <end position="157"/>
    </location>
</feature>
<evidence type="ECO:0000256" key="6">
    <source>
        <dbReference type="PROSITE-ProRule" id="PRU00201"/>
    </source>
</evidence>
<keyword evidence="4" id="KW-0804">Transcription</keyword>
<dbReference type="PROSITE" id="PS01283">
    <property type="entry name" value="TBOX_1"/>
    <property type="match status" value="1"/>
</dbReference>
<feature type="compositionally biased region" description="Pro residues" evidence="7">
    <location>
        <begin position="480"/>
        <end position="498"/>
    </location>
</feature>
<dbReference type="SUPFAM" id="SSF49417">
    <property type="entry name" value="p53-like transcription factors"/>
    <property type="match status" value="1"/>
</dbReference>
<comment type="subcellular location">
    <subcellularLocation>
        <location evidence="1 6">Nucleus</location>
    </subcellularLocation>
</comment>
<keyword evidence="2" id="KW-0805">Transcription regulation</keyword>
<dbReference type="PROSITE" id="PS50252">
    <property type="entry name" value="TBOX_3"/>
    <property type="match status" value="1"/>
</dbReference>
<dbReference type="GO" id="GO:0000981">
    <property type="term" value="F:DNA-binding transcription factor activity, RNA polymerase II-specific"/>
    <property type="evidence" value="ECO:0007669"/>
    <property type="project" value="TreeGrafter"/>
</dbReference>
<evidence type="ECO:0000313" key="10">
    <source>
        <dbReference type="Proteomes" id="UP001152759"/>
    </source>
</evidence>
<dbReference type="CDD" id="cd20193">
    <property type="entry name" value="T-box_TBX20-like"/>
    <property type="match status" value="1"/>
</dbReference>
<feature type="compositionally biased region" description="Low complexity" evidence="7">
    <location>
        <begin position="463"/>
        <end position="479"/>
    </location>
</feature>
<dbReference type="GO" id="GO:0045893">
    <property type="term" value="P:positive regulation of DNA-templated transcription"/>
    <property type="evidence" value="ECO:0007669"/>
    <property type="project" value="InterPro"/>
</dbReference>
<comment type="caution">
    <text evidence="6">Lacks conserved residue(s) required for the propagation of feature annotation.</text>
</comment>
<dbReference type="GO" id="GO:0000785">
    <property type="term" value="C:chromatin"/>
    <property type="evidence" value="ECO:0007669"/>
    <property type="project" value="TreeGrafter"/>
</dbReference>
<dbReference type="EMBL" id="OU963868">
    <property type="protein sequence ID" value="CAH0775290.1"/>
    <property type="molecule type" value="Genomic_DNA"/>
</dbReference>
<dbReference type="Proteomes" id="UP001152759">
    <property type="component" value="Chromosome 7"/>
</dbReference>